<gene>
    <name evidence="1" type="ORF">GKC44_08795</name>
</gene>
<comment type="caution">
    <text evidence="1">The sequence shown here is derived from an EMBL/GenBank/DDBJ whole genome shotgun (WGS) entry which is preliminary data.</text>
</comment>
<name>A0A844EM14_9LACO</name>
<dbReference type="EMBL" id="WKKY01000374">
    <property type="protein sequence ID" value="MSE21340.1"/>
    <property type="molecule type" value="Genomic_DNA"/>
</dbReference>
<dbReference type="AlphaFoldDB" id="A0A844EM14"/>
<dbReference type="Proteomes" id="UP000491237">
    <property type="component" value="Unassembled WGS sequence"/>
</dbReference>
<organism evidence="1 2">
    <name type="scientific">Lentilactobacillus parabuchneri</name>
    <dbReference type="NCBI Taxonomy" id="152331"/>
    <lineage>
        <taxon>Bacteria</taxon>
        <taxon>Bacillati</taxon>
        <taxon>Bacillota</taxon>
        <taxon>Bacilli</taxon>
        <taxon>Lactobacillales</taxon>
        <taxon>Lactobacillaceae</taxon>
        <taxon>Lentilactobacillus</taxon>
    </lineage>
</organism>
<reference evidence="1 2" key="1">
    <citation type="submission" date="2019-11" db="EMBL/GenBank/DDBJ databases">
        <title>Draft Genome Sequence of Plant Growth-Promoting Rhizosphere-Associated Bacteria.</title>
        <authorList>
            <person name="Vasilyev I.Y."/>
            <person name="Radchenko V."/>
            <person name="Ilnitskaya E.V."/>
        </authorList>
    </citation>
    <scope>NUCLEOTIDE SEQUENCE [LARGE SCALE GENOMIC DNA]</scope>
    <source>
        <strain evidence="1 2">VRA_07sq_f</strain>
    </source>
</reference>
<sequence>KEAENRCPVSKLLKNSGNYTAETVEQFD</sequence>
<evidence type="ECO:0000313" key="1">
    <source>
        <dbReference type="EMBL" id="MSE21340.1"/>
    </source>
</evidence>
<protein>
    <submittedName>
        <fullName evidence="1">Dihydroneopterin aldolase</fullName>
    </submittedName>
</protein>
<feature type="non-terminal residue" evidence="1">
    <location>
        <position position="1"/>
    </location>
</feature>
<accession>A0A844EM14</accession>
<dbReference type="Gene3D" id="3.30.300.20">
    <property type="match status" value="1"/>
</dbReference>
<dbReference type="InterPro" id="IPR015946">
    <property type="entry name" value="KH_dom-like_a/b"/>
</dbReference>
<proteinExistence type="predicted"/>
<evidence type="ECO:0000313" key="2">
    <source>
        <dbReference type="Proteomes" id="UP000491237"/>
    </source>
</evidence>